<organism evidence="1 2">
    <name type="scientific">Aspergillus costaricaensis CBS 115574</name>
    <dbReference type="NCBI Taxonomy" id="1448317"/>
    <lineage>
        <taxon>Eukaryota</taxon>
        <taxon>Fungi</taxon>
        <taxon>Dikarya</taxon>
        <taxon>Ascomycota</taxon>
        <taxon>Pezizomycotina</taxon>
        <taxon>Eurotiomycetes</taxon>
        <taxon>Eurotiomycetidae</taxon>
        <taxon>Eurotiales</taxon>
        <taxon>Aspergillaceae</taxon>
        <taxon>Aspergillus</taxon>
        <taxon>Aspergillus subgen. Circumdati</taxon>
    </lineage>
</organism>
<sequence>MLFPILGGLLPLSLGIVSSVLSAAAAESFPSPEPIEVVQLPLPPVVPTDDVGACTRRVNPHGTGCMGKTSLMQGGNFSPDGNYVWASLNFTGAPAAPDPASIYTGVQLIMVSTNGTNFSTGDPWKCVTCGVSENNRVGSTSLSDYPQTFADGRRAMAGTNIIECRAGQLASDECTPDQIYIYPIRMSNKADDSGSGASIRELRLHPDNVHLGFNSYSTTSSGQLNENGYFGRLHFNESPTTGSPRSARYDVVNVTVLVSPNGLQPYSVTGDRFYINREAITVGEFRGFTGRGNEVLYIGSPWESCNVDLFAVDLTTGRVRRVTTHPGYVDPVGDSPDGRWQVILDTRGTDRMEFLSGMRGIPPVTDLITIATVSSVRNNGVRRYFQPWLLDAQGDHDPNYYGQQVNGDGNGQPGSVNDPNWNAGADPRWSPDGTRVMYWQKMVIPPACGGTNPLPCPKSTEPGGRTTRLMMARLTSRQPYHTDPVHPASDTVPWGLPYTPGNTSIPEVLNVPPGNFTLHGLHSGLAHVVLQKSEASSAINFISATYHNYSDDGLHYINGYESVAATMVSYSSTRLDWHSNLTGNGVSSSTKITSPDGFHVVDDAMTNIFNANGTLVTTVDGFCHTSRPRTPSGTIRSSTSIENTQFLQSPSTHQHIHKSRSMNDIALTPEATEVQKQNKAVAMALVTVKVSGKLTIKYVPGVIVDIPLVAAEGSRVLPGLYGDKVHDYGQVKDWKIRTMAGAKSFAFGIGEGMTDTFYQPYKVARDNGAKWFATGFLKGSFGAVGR</sequence>
<name>A0ACD1IFS9_9EURO</name>
<keyword evidence="2" id="KW-1185">Reference proteome</keyword>
<accession>A0ACD1IFS9</accession>
<evidence type="ECO:0000313" key="1">
    <source>
        <dbReference type="EMBL" id="RAK89143.1"/>
    </source>
</evidence>
<proteinExistence type="predicted"/>
<gene>
    <name evidence="1" type="ORF">BO79DRAFT_245101</name>
</gene>
<protein>
    <submittedName>
        <fullName evidence="1">Uncharacterized protein</fullName>
    </submittedName>
</protein>
<evidence type="ECO:0000313" key="2">
    <source>
        <dbReference type="Proteomes" id="UP000249748"/>
    </source>
</evidence>
<reference evidence="1" key="1">
    <citation type="submission" date="2018-02" db="EMBL/GenBank/DDBJ databases">
        <title>The genomes of Aspergillus section Nigri reveals drivers in fungal speciation.</title>
        <authorList>
            <consortium name="DOE Joint Genome Institute"/>
            <person name="Vesth T.C."/>
            <person name="Nybo J."/>
            <person name="Theobald S."/>
            <person name="Brandl J."/>
            <person name="Frisvad J.C."/>
            <person name="Nielsen K.F."/>
            <person name="Lyhne E.K."/>
            <person name="Kogle M.E."/>
            <person name="Kuo A."/>
            <person name="Riley R."/>
            <person name="Clum A."/>
            <person name="Nolan M."/>
            <person name="Lipzen A."/>
            <person name="Salamov A."/>
            <person name="Henrissat B."/>
            <person name="Wiebenga A."/>
            <person name="De vries R.P."/>
            <person name="Grigoriev I.V."/>
            <person name="Mortensen U.H."/>
            <person name="Andersen M.R."/>
            <person name="Baker S.E."/>
        </authorList>
    </citation>
    <scope>NUCLEOTIDE SEQUENCE</scope>
    <source>
        <strain evidence="1">CBS 115574</strain>
    </source>
</reference>
<dbReference type="EMBL" id="KZ824548">
    <property type="protein sequence ID" value="RAK89143.1"/>
    <property type="molecule type" value="Genomic_DNA"/>
</dbReference>
<dbReference type="Proteomes" id="UP000249748">
    <property type="component" value="Unassembled WGS sequence"/>
</dbReference>